<proteinExistence type="inferred from homology"/>
<evidence type="ECO:0000259" key="7">
    <source>
        <dbReference type="PROSITE" id="PS50885"/>
    </source>
</evidence>
<dbReference type="CDD" id="cd11386">
    <property type="entry name" value="MCP_signal"/>
    <property type="match status" value="1"/>
</dbReference>
<evidence type="ECO:0000313" key="8">
    <source>
        <dbReference type="EMBL" id="SFR44944.1"/>
    </source>
</evidence>
<dbReference type="PANTHER" id="PTHR32089">
    <property type="entry name" value="METHYL-ACCEPTING CHEMOTAXIS PROTEIN MCPB"/>
    <property type="match status" value="1"/>
</dbReference>
<evidence type="ECO:0000256" key="5">
    <source>
        <dbReference type="SAM" id="Phobius"/>
    </source>
</evidence>
<organism evidence="8 9">
    <name type="scientific">Halogeometricum rufum</name>
    <dbReference type="NCBI Taxonomy" id="553469"/>
    <lineage>
        <taxon>Archaea</taxon>
        <taxon>Methanobacteriati</taxon>
        <taxon>Methanobacteriota</taxon>
        <taxon>Stenosarchaea group</taxon>
        <taxon>Halobacteria</taxon>
        <taxon>Halobacteriales</taxon>
        <taxon>Haloferacaceae</taxon>
        <taxon>Halogeometricum</taxon>
    </lineage>
</organism>
<evidence type="ECO:0000256" key="1">
    <source>
        <dbReference type="ARBA" id="ARBA00023224"/>
    </source>
</evidence>
<evidence type="ECO:0000256" key="3">
    <source>
        <dbReference type="PROSITE-ProRule" id="PRU00284"/>
    </source>
</evidence>
<dbReference type="SUPFAM" id="SSF58104">
    <property type="entry name" value="Methyl-accepting chemotaxis protein (MCP) signaling domain"/>
    <property type="match status" value="1"/>
</dbReference>
<dbReference type="PROSITE" id="PS50885">
    <property type="entry name" value="HAMP"/>
    <property type="match status" value="2"/>
</dbReference>
<dbReference type="PROSITE" id="PS50111">
    <property type="entry name" value="CHEMOTAXIS_TRANSDUC_2"/>
    <property type="match status" value="1"/>
</dbReference>
<keyword evidence="5" id="KW-0472">Membrane</keyword>
<dbReference type="InterPro" id="IPR003660">
    <property type="entry name" value="HAMP_dom"/>
</dbReference>
<feature type="transmembrane region" description="Helical" evidence="5">
    <location>
        <begin position="311"/>
        <end position="333"/>
    </location>
</feature>
<dbReference type="GO" id="GO:0007165">
    <property type="term" value="P:signal transduction"/>
    <property type="evidence" value="ECO:0007669"/>
    <property type="project" value="UniProtKB-KW"/>
</dbReference>
<feature type="transmembrane region" description="Helical" evidence="5">
    <location>
        <begin position="49"/>
        <end position="66"/>
    </location>
</feature>
<keyword evidence="1 3" id="KW-0807">Transducer</keyword>
<name>A0A1I6GRV7_9EURY</name>
<sequence length="790" mass="83790">MSRLRAVISRLGERVRSLSRRDGAPSSPRRSGGWTVVPRQVQKSYLRKLVSLFLVVIVLFAGFAAIEYQTVAAEVQSNAQSDVAQTAELQANQLGEWMQQRRETTRMLSSYDMYDAHPDLLSEELKTERTKLPLGYTAIHYVDANSGEVVASSNDSMVGATPWSDGSLVSRAGTTFADNVVRSDPYTAASGDRVVAFASAVQSQPSGVVVVTADVSVLRSRLDTEMNGSLVRVTASDGETLFATDDSGTSDVDPDTEVLGQAFSGKSGVVERGPTDAMDERHLLAYAPVGRGLVVLVYVPTATAYGLQHTVGTHVLLIVGLAVVSLAGVGYLLRRITVRPLRNLSEAVTRLREGELDTDLDVDREDEFGDVFAGVAQMRDDLRDQRADAEAYREVMERTAAGDLTARMDEDSRSMEMATIAESFNGMMDEMEATIVTVSEFGEGVAALGEEVAERTERVSETSQEVAESIEQISAGAEEQSESLTRVTEEVNDLSASVQQIASAADELASLSAQTADRAHGGAEAAGDALDGLDDIRTETERAVAEVDRLDERLGEIGDVVEVISDVAEQTNVLALNAQIEAARAGEDGEGFAVVSREVKSLAEETRASAEEISALVEDIGDQRERVVERMERMRAGVRDGAADVEGAIESLDDIVEQVEETNASVHEITDATSGQAASAQDVLAMADEIASIAEEMAGEAGAVATAAEGQTNTLGDVDDRMQSLSADTAQLVSMLDRFEARDAAVDGSAGNEPGTGPNGTTTDAVGGATGSPNEGATGPDDEVTTHADD</sequence>
<evidence type="ECO:0000259" key="6">
    <source>
        <dbReference type="PROSITE" id="PS50111"/>
    </source>
</evidence>
<dbReference type="PANTHER" id="PTHR32089:SF112">
    <property type="entry name" value="LYSOZYME-LIKE PROTEIN-RELATED"/>
    <property type="match status" value="1"/>
</dbReference>
<dbReference type="GO" id="GO:0016020">
    <property type="term" value="C:membrane"/>
    <property type="evidence" value="ECO:0007669"/>
    <property type="project" value="InterPro"/>
</dbReference>
<dbReference type="SMART" id="SM00304">
    <property type="entry name" value="HAMP"/>
    <property type="match status" value="2"/>
</dbReference>
<evidence type="ECO:0000256" key="2">
    <source>
        <dbReference type="ARBA" id="ARBA00029447"/>
    </source>
</evidence>
<dbReference type="Gene3D" id="6.10.340.10">
    <property type="match status" value="2"/>
</dbReference>
<protein>
    <submittedName>
        <fullName evidence="8">HAMP domain-containing protein</fullName>
    </submittedName>
</protein>
<accession>A0A1I6GRV7</accession>
<gene>
    <name evidence="8" type="ORF">SAMN04487947_1575</name>
</gene>
<reference evidence="9" key="1">
    <citation type="submission" date="2016-10" db="EMBL/GenBank/DDBJ databases">
        <authorList>
            <person name="Varghese N."/>
            <person name="Submissions S."/>
        </authorList>
    </citation>
    <scope>NUCLEOTIDE SEQUENCE [LARGE SCALE GENOMIC DNA]</scope>
    <source>
        <strain evidence="9">CGMCC 1.7736</strain>
    </source>
</reference>
<dbReference type="AlphaFoldDB" id="A0A1I6GRV7"/>
<dbReference type="Pfam" id="PF00672">
    <property type="entry name" value="HAMP"/>
    <property type="match status" value="2"/>
</dbReference>
<feature type="compositionally biased region" description="Low complexity" evidence="4">
    <location>
        <begin position="751"/>
        <end position="767"/>
    </location>
</feature>
<feature type="domain" description="Methyl-accepting transducer" evidence="6">
    <location>
        <begin position="455"/>
        <end position="691"/>
    </location>
</feature>
<dbReference type="InterPro" id="IPR004089">
    <property type="entry name" value="MCPsignal_dom"/>
</dbReference>
<evidence type="ECO:0000256" key="4">
    <source>
        <dbReference type="SAM" id="MobiDB-lite"/>
    </source>
</evidence>
<feature type="region of interest" description="Disordered" evidence="4">
    <location>
        <begin position="746"/>
        <end position="790"/>
    </location>
</feature>
<comment type="similarity">
    <text evidence="2">Belongs to the methyl-accepting chemotaxis (MCP) protein family.</text>
</comment>
<dbReference type="Gene3D" id="1.10.287.950">
    <property type="entry name" value="Methyl-accepting chemotaxis protein"/>
    <property type="match status" value="1"/>
</dbReference>
<evidence type="ECO:0000313" key="9">
    <source>
        <dbReference type="Proteomes" id="UP000198531"/>
    </source>
</evidence>
<dbReference type="OrthoDB" id="8523at2157"/>
<dbReference type="Proteomes" id="UP000198531">
    <property type="component" value="Unassembled WGS sequence"/>
</dbReference>
<dbReference type="RefSeq" id="WP_089806179.1">
    <property type="nucleotide sequence ID" value="NZ_FOYT01000001.1"/>
</dbReference>
<dbReference type="CDD" id="cd06225">
    <property type="entry name" value="HAMP"/>
    <property type="match status" value="2"/>
</dbReference>
<feature type="domain" description="HAMP" evidence="7">
    <location>
        <begin position="393"/>
        <end position="436"/>
    </location>
</feature>
<dbReference type="EMBL" id="FOYT01000001">
    <property type="protein sequence ID" value="SFR44944.1"/>
    <property type="molecule type" value="Genomic_DNA"/>
</dbReference>
<keyword evidence="9" id="KW-1185">Reference proteome</keyword>
<dbReference type="STRING" id="553469.SAMN04487947_1575"/>
<dbReference type="Pfam" id="PF00015">
    <property type="entry name" value="MCPsignal"/>
    <property type="match status" value="1"/>
</dbReference>
<keyword evidence="5" id="KW-1133">Transmembrane helix</keyword>
<keyword evidence="5" id="KW-0812">Transmembrane</keyword>
<feature type="domain" description="HAMP" evidence="7">
    <location>
        <begin position="335"/>
        <end position="387"/>
    </location>
</feature>
<dbReference type="SMART" id="SM00283">
    <property type="entry name" value="MA"/>
    <property type="match status" value="1"/>
</dbReference>